<accession>A0A1Y1X285</accession>
<name>A0A1Y1X285_9FUNG</name>
<dbReference type="Proteomes" id="UP000193944">
    <property type="component" value="Unassembled WGS sequence"/>
</dbReference>
<gene>
    <name evidence="1" type="ORF">BCR32DRAFT_281096</name>
</gene>
<sequence>MLMAVISRAVCRYDNISKETPFYSVTPCDLRAFHYVTEVFRKRKFYSNVGPFKIHLDLEEIEFIEGEKIEII</sequence>
<reference evidence="1 2" key="2">
    <citation type="submission" date="2016-08" db="EMBL/GenBank/DDBJ databases">
        <title>Pervasive Adenine N6-methylation of Active Genes in Fungi.</title>
        <authorList>
            <consortium name="DOE Joint Genome Institute"/>
            <person name="Mondo S.J."/>
            <person name="Dannebaum R.O."/>
            <person name="Kuo R.C."/>
            <person name="Labutti K."/>
            <person name="Haridas S."/>
            <person name="Kuo A."/>
            <person name="Salamov A."/>
            <person name="Ahrendt S.R."/>
            <person name="Lipzen A."/>
            <person name="Sullivan W."/>
            <person name="Andreopoulos W.B."/>
            <person name="Clum A."/>
            <person name="Lindquist E."/>
            <person name="Daum C."/>
            <person name="Ramamoorthy G.K."/>
            <person name="Gryganskyi A."/>
            <person name="Culley D."/>
            <person name="Magnuson J.K."/>
            <person name="James T.Y."/>
            <person name="O'Malley M.A."/>
            <person name="Stajich J.E."/>
            <person name="Spatafora J.W."/>
            <person name="Visel A."/>
            <person name="Grigoriev I.V."/>
        </authorList>
    </citation>
    <scope>NUCLEOTIDE SEQUENCE [LARGE SCALE GENOMIC DNA]</scope>
    <source>
        <strain evidence="1 2">S4</strain>
    </source>
</reference>
<dbReference type="EMBL" id="MCFG01000164">
    <property type="protein sequence ID" value="ORX79775.1"/>
    <property type="molecule type" value="Genomic_DNA"/>
</dbReference>
<keyword evidence="2" id="KW-1185">Reference proteome</keyword>
<protein>
    <submittedName>
        <fullName evidence="1">Uncharacterized protein</fullName>
    </submittedName>
</protein>
<evidence type="ECO:0000313" key="1">
    <source>
        <dbReference type="EMBL" id="ORX79775.1"/>
    </source>
</evidence>
<proteinExistence type="predicted"/>
<evidence type="ECO:0000313" key="2">
    <source>
        <dbReference type="Proteomes" id="UP000193944"/>
    </source>
</evidence>
<dbReference type="AlphaFoldDB" id="A0A1Y1X285"/>
<comment type="caution">
    <text evidence="1">The sequence shown here is derived from an EMBL/GenBank/DDBJ whole genome shotgun (WGS) entry which is preliminary data.</text>
</comment>
<organism evidence="1 2">
    <name type="scientific">Anaeromyces robustus</name>
    <dbReference type="NCBI Taxonomy" id="1754192"/>
    <lineage>
        <taxon>Eukaryota</taxon>
        <taxon>Fungi</taxon>
        <taxon>Fungi incertae sedis</taxon>
        <taxon>Chytridiomycota</taxon>
        <taxon>Chytridiomycota incertae sedis</taxon>
        <taxon>Neocallimastigomycetes</taxon>
        <taxon>Neocallimastigales</taxon>
        <taxon>Neocallimastigaceae</taxon>
        <taxon>Anaeromyces</taxon>
    </lineage>
</organism>
<reference evidence="1 2" key="1">
    <citation type="submission" date="2016-08" db="EMBL/GenBank/DDBJ databases">
        <title>A Parts List for Fungal Cellulosomes Revealed by Comparative Genomics.</title>
        <authorList>
            <consortium name="DOE Joint Genome Institute"/>
            <person name="Haitjema C.H."/>
            <person name="Gilmore S.P."/>
            <person name="Henske J.K."/>
            <person name="Solomon K.V."/>
            <person name="De Groot R."/>
            <person name="Kuo A."/>
            <person name="Mondo S.J."/>
            <person name="Salamov A.A."/>
            <person name="Labutti K."/>
            <person name="Zhao Z."/>
            <person name="Chiniquy J."/>
            <person name="Barry K."/>
            <person name="Brewer H.M."/>
            <person name="Purvine S.O."/>
            <person name="Wright A.T."/>
            <person name="Boxma B."/>
            <person name="Van Alen T."/>
            <person name="Hackstein J.H."/>
            <person name="Baker S.E."/>
            <person name="Grigoriev I.V."/>
            <person name="O'Malley M.A."/>
        </authorList>
    </citation>
    <scope>NUCLEOTIDE SEQUENCE [LARGE SCALE GENOMIC DNA]</scope>
    <source>
        <strain evidence="1 2">S4</strain>
    </source>
</reference>